<proteinExistence type="predicted"/>
<evidence type="ECO:0000313" key="3">
    <source>
        <dbReference type="Proteomes" id="UP000077115"/>
    </source>
</evidence>
<dbReference type="Gene3D" id="3.30.420.10">
    <property type="entry name" value="Ribonuclease H-like superfamily/Ribonuclease H"/>
    <property type="match status" value="1"/>
</dbReference>
<dbReference type="STRING" id="403673.A0A177WI09"/>
<dbReference type="PANTHER" id="PTHR46585:SF1">
    <property type="entry name" value="CHROMO DOMAIN-CONTAINING PROTEIN"/>
    <property type="match status" value="1"/>
</dbReference>
<dbReference type="SUPFAM" id="SSF53098">
    <property type="entry name" value="Ribonuclease H-like"/>
    <property type="match status" value="1"/>
</dbReference>
<name>A0A177WI09_BATDL</name>
<dbReference type="EMBL" id="DS022303">
    <property type="protein sequence ID" value="OAJ39747.1"/>
    <property type="molecule type" value="Genomic_DNA"/>
</dbReference>
<feature type="domain" description="Integrase catalytic" evidence="1">
    <location>
        <begin position="53"/>
        <end position="217"/>
    </location>
</feature>
<protein>
    <recommendedName>
        <fullName evidence="1">Integrase catalytic domain-containing protein</fullName>
    </recommendedName>
</protein>
<dbReference type="GO" id="GO:0005634">
    <property type="term" value="C:nucleus"/>
    <property type="evidence" value="ECO:0007669"/>
    <property type="project" value="UniProtKB-ARBA"/>
</dbReference>
<dbReference type="Proteomes" id="UP000077115">
    <property type="component" value="Unassembled WGS sequence"/>
</dbReference>
<accession>A0A177WI09</accession>
<evidence type="ECO:0000259" key="1">
    <source>
        <dbReference type="PROSITE" id="PS50994"/>
    </source>
</evidence>
<reference evidence="2 3" key="2">
    <citation type="submission" date="2016-05" db="EMBL/GenBank/DDBJ databases">
        <title>Lineage-specific infection strategies underlie the spectrum of fungal disease in amphibians.</title>
        <authorList>
            <person name="Cuomo C.A."/>
            <person name="Farrer R.A."/>
            <person name="James T."/>
            <person name="Longcore J."/>
            <person name="Birren B."/>
        </authorList>
    </citation>
    <scope>NUCLEOTIDE SEQUENCE [LARGE SCALE GENOMIC DNA]</scope>
    <source>
        <strain evidence="2 3">JEL423</strain>
    </source>
</reference>
<reference evidence="2 3" key="1">
    <citation type="submission" date="2006-10" db="EMBL/GenBank/DDBJ databases">
        <title>The Genome Sequence of Batrachochytrium dendrobatidis JEL423.</title>
        <authorList>
            <consortium name="The Broad Institute Genome Sequencing Platform"/>
            <person name="Birren B."/>
            <person name="Lander E."/>
            <person name="Galagan J."/>
            <person name="Cuomo C."/>
            <person name="Devon K."/>
            <person name="Jaffe D."/>
            <person name="Butler J."/>
            <person name="Alvarez P."/>
            <person name="Gnerre S."/>
            <person name="Grabherr M."/>
            <person name="Kleber M."/>
            <person name="Mauceli E."/>
            <person name="Brockman W."/>
            <person name="Young S."/>
            <person name="LaButti K."/>
            <person name="Sykes S."/>
            <person name="DeCaprio D."/>
            <person name="Crawford M."/>
            <person name="Koehrsen M."/>
            <person name="Engels R."/>
            <person name="Montgomery P."/>
            <person name="Pearson M."/>
            <person name="Howarth C."/>
            <person name="Larson L."/>
            <person name="White J."/>
            <person name="O'Leary S."/>
            <person name="Kodira C."/>
            <person name="Zeng Q."/>
            <person name="Yandava C."/>
            <person name="Alvarado L."/>
            <person name="Longcore J."/>
            <person name="James T."/>
        </authorList>
    </citation>
    <scope>NUCLEOTIDE SEQUENCE [LARGE SCALE GENOMIC DNA]</scope>
    <source>
        <strain evidence="2 3">JEL423</strain>
    </source>
</reference>
<dbReference type="GO" id="GO:0015074">
    <property type="term" value="P:DNA integration"/>
    <property type="evidence" value="ECO:0007669"/>
    <property type="project" value="InterPro"/>
</dbReference>
<dbReference type="InterPro" id="IPR036397">
    <property type="entry name" value="RNaseH_sf"/>
</dbReference>
<dbReference type="InterPro" id="IPR012337">
    <property type="entry name" value="RNaseH-like_sf"/>
</dbReference>
<gene>
    <name evidence="2" type="ORF">BDEG_23573</name>
</gene>
<organism evidence="2 3">
    <name type="scientific">Batrachochytrium dendrobatidis (strain JEL423)</name>
    <dbReference type="NCBI Taxonomy" id="403673"/>
    <lineage>
        <taxon>Eukaryota</taxon>
        <taxon>Fungi</taxon>
        <taxon>Fungi incertae sedis</taxon>
        <taxon>Chytridiomycota</taxon>
        <taxon>Chytridiomycota incertae sedis</taxon>
        <taxon>Chytridiomycetes</taxon>
        <taxon>Rhizophydiales</taxon>
        <taxon>Rhizophydiales incertae sedis</taxon>
        <taxon>Batrachochytrium</taxon>
    </lineage>
</organism>
<dbReference type="PROSITE" id="PS50994">
    <property type="entry name" value="INTEGRASE"/>
    <property type="match status" value="1"/>
</dbReference>
<dbReference type="PANTHER" id="PTHR46585">
    <property type="entry name" value="INTEGRASE CORE DOMAIN CONTAINING PROTEIN"/>
    <property type="match status" value="1"/>
</dbReference>
<dbReference type="GO" id="GO:0003676">
    <property type="term" value="F:nucleic acid binding"/>
    <property type="evidence" value="ECO:0007669"/>
    <property type="project" value="InterPro"/>
</dbReference>
<dbReference type="AlphaFoldDB" id="A0A177WI09"/>
<evidence type="ECO:0000313" key="2">
    <source>
        <dbReference type="EMBL" id="OAJ39747.1"/>
    </source>
</evidence>
<dbReference type="VEuPathDB" id="FungiDB:BDEG_23573"/>
<sequence>MDKLYELYYSPKSGLISARKLYRKLDKQLPISQIKKFLDQQEVQLHQESRRRPALSPITVYSVNDQWQVDLIDLSKYSRWNAGYKYLLCAIDVFSRKSFVVAMKKKSDTTDAMKLILDVQKPILIQSDNGTEFLNRKFQSLLQAKGVCHITVNVGDHNRQGLIERFNKTLENIIARYQESRKSNRYIDVLEDIVFNYNNTYHRGVNDIPESMYLKNPASGSMKVKITKHSIRVGDRVRILKDDNGNVLGKSYKYYELKRVEGTETFLIEPRHREPTMTNKERRNKRELQELARVQGPANKKRKTFGATYFLETRLIRKWYREYYSHNKEVERKRYRDYYASNAEAERERLKKYKKSIKKN</sequence>
<dbReference type="InterPro" id="IPR001584">
    <property type="entry name" value="Integrase_cat-core"/>
</dbReference>
<dbReference type="Pfam" id="PF00665">
    <property type="entry name" value="rve"/>
    <property type="match status" value="1"/>
</dbReference>